<dbReference type="AlphaFoldDB" id="A0A1R1PYM5"/>
<dbReference type="GO" id="GO:0012505">
    <property type="term" value="C:endomembrane system"/>
    <property type="evidence" value="ECO:0007669"/>
    <property type="project" value="TreeGrafter"/>
</dbReference>
<dbReference type="GO" id="GO:0016020">
    <property type="term" value="C:membrane"/>
    <property type="evidence" value="ECO:0007669"/>
    <property type="project" value="TreeGrafter"/>
</dbReference>
<dbReference type="Gene3D" id="3.10.120.10">
    <property type="entry name" value="Cytochrome b5-like heme/steroid binding domain"/>
    <property type="match status" value="1"/>
</dbReference>
<accession>A0A1R1PYM5</accession>
<dbReference type="InterPro" id="IPR001199">
    <property type="entry name" value="Cyt_B5-like_heme/steroid-bd"/>
</dbReference>
<proteinExistence type="inferred from homology"/>
<feature type="domain" description="Cytochrome b5 heme-binding" evidence="3">
    <location>
        <begin position="24"/>
        <end position="126"/>
    </location>
</feature>
<evidence type="ECO:0000259" key="3">
    <source>
        <dbReference type="SMART" id="SM01117"/>
    </source>
</evidence>
<dbReference type="EMBL" id="LSSK01000020">
    <property type="protein sequence ID" value="OMH86047.1"/>
    <property type="molecule type" value="Genomic_DNA"/>
</dbReference>
<keyword evidence="6" id="KW-1185">Reference proteome</keyword>
<dbReference type="GO" id="GO:0020037">
    <property type="term" value="F:heme binding"/>
    <property type="evidence" value="ECO:0007669"/>
    <property type="project" value="UniProtKB-ARBA"/>
</dbReference>
<dbReference type="SUPFAM" id="SSF55856">
    <property type="entry name" value="Cytochrome b5-like heme/steroid binding domain"/>
    <property type="match status" value="1"/>
</dbReference>
<dbReference type="Pfam" id="PF00173">
    <property type="entry name" value="Cyt-b5"/>
    <property type="match status" value="1"/>
</dbReference>
<dbReference type="InterPro" id="IPR050577">
    <property type="entry name" value="MAPR/NEUFC/NENF-like"/>
</dbReference>
<evidence type="ECO:0000313" key="6">
    <source>
        <dbReference type="Proteomes" id="UP000188320"/>
    </source>
</evidence>
<protein>
    <submittedName>
        <fullName evidence="5">Cytochrome</fullName>
    </submittedName>
</protein>
<dbReference type="EMBL" id="LSSK01000953">
    <property type="protein sequence ID" value="OMH81203.1"/>
    <property type="molecule type" value="Genomic_DNA"/>
</dbReference>
<dbReference type="Proteomes" id="UP000188320">
    <property type="component" value="Unassembled WGS sequence"/>
</dbReference>
<evidence type="ECO:0000313" key="4">
    <source>
        <dbReference type="EMBL" id="OMH81203.1"/>
    </source>
</evidence>
<gene>
    <name evidence="5" type="ORF">AX774_g396</name>
    <name evidence="4" type="ORF">AX774_g5358</name>
</gene>
<organism evidence="5 6">
    <name type="scientific">Zancudomyces culisetae</name>
    <name type="common">Gut fungus</name>
    <name type="synonym">Smittium culisetae</name>
    <dbReference type="NCBI Taxonomy" id="1213189"/>
    <lineage>
        <taxon>Eukaryota</taxon>
        <taxon>Fungi</taxon>
        <taxon>Fungi incertae sedis</taxon>
        <taxon>Zoopagomycota</taxon>
        <taxon>Kickxellomycotina</taxon>
        <taxon>Harpellomycetes</taxon>
        <taxon>Harpellales</taxon>
        <taxon>Legeriomycetaceae</taxon>
        <taxon>Zancudomyces</taxon>
    </lineage>
</organism>
<reference evidence="5" key="2">
    <citation type="submission" date="2017-01" db="EMBL/GenBank/DDBJ databases">
        <authorList>
            <person name="Mah S.A."/>
            <person name="Swanson W.J."/>
            <person name="Moy G.W."/>
            <person name="Vacquier V.D."/>
        </authorList>
    </citation>
    <scope>NUCLEOTIDE SEQUENCE [LARGE SCALE GENOMIC DNA]</scope>
    <source>
        <strain evidence="5">COL-18-3</strain>
    </source>
</reference>
<evidence type="ECO:0000256" key="2">
    <source>
        <dbReference type="SAM" id="MobiDB-lite"/>
    </source>
</evidence>
<evidence type="ECO:0000313" key="5">
    <source>
        <dbReference type="EMBL" id="OMH86047.1"/>
    </source>
</evidence>
<dbReference type="PANTHER" id="PTHR10281:SF76">
    <property type="entry name" value="CALCUTTA CUP-RELATED"/>
    <property type="match status" value="1"/>
</dbReference>
<comment type="similarity">
    <text evidence="1">Belongs to the cytochrome b5 family. MAPR subfamily.</text>
</comment>
<feature type="region of interest" description="Disordered" evidence="2">
    <location>
        <begin position="1"/>
        <end position="21"/>
    </location>
</feature>
<dbReference type="OrthoDB" id="899at2759"/>
<dbReference type="SMART" id="SM01117">
    <property type="entry name" value="Cyt-b5"/>
    <property type="match status" value="1"/>
</dbReference>
<evidence type="ECO:0000256" key="1">
    <source>
        <dbReference type="ARBA" id="ARBA00038357"/>
    </source>
</evidence>
<dbReference type="InterPro" id="IPR036400">
    <property type="entry name" value="Cyt_B5-like_heme/steroid_sf"/>
</dbReference>
<dbReference type="PANTHER" id="PTHR10281">
    <property type="entry name" value="MEMBRANE-ASSOCIATED PROGESTERONE RECEPTOR COMPONENT-RELATED"/>
    <property type="match status" value="1"/>
</dbReference>
<name>A0A1R1PYM5_ZANCU</name>
<comment type="caution">
    <text evidence="5">The sequence shown here is derived from an EMBL/GenBank/DDBJ whole genome shotgun (WGS) entry which is preliminary data.</text>
</comment>
<sequence length="127" mass="14234">MGRKQSLEANDEPKHPTKQENGVFDVAKLAKFDGTNSSQLIFIGIKDKVYDVSHMRQFYGKDAPYGCFAGKDATIALAKNSLTTEFIPKPGAKIYDLSVLDESETKALDDWAVFFDRKYEVVGTLKY</sequence>
<reference evidence="6" key="1">
    <citation type="submission" date="2017-01" db="EMBL/GenBank/DDBJ databases">
        <authorList>
            <person name="Wang Y."/>
            <person name="White M."/>
            <person name="Kvist S."/>
            <person name="Moncalvo J.-M."/>
        </authorList>
    </citation>
    <scope>NUCLEOTIDE SEQUENCE [LARGE SCALE GENOMIC DNA]</scope>
    <source>
        <strain evidence="6">COL-18-3</strain>
    </source>
</reference>
<dbReference type="FunFam" id="3.10.120.10:FF:000003">
    <property type="entry name" value="membrane-associated progesterone receptor component 1"/>
    <property type="match status" value="1"/>
</dbReference>